<feature type="transmembrane region" description="Helical" evidence="1">
    <location>
        <begin position="93"/>
        <end position="115"/>
    </location>
</feature>
<dbReference type="AlphaFoldDB" id="A0A4P7AK92"/>
<feature type="transmembrane region" description="Helical" evidence="1">
    <location>
        <begin position="12"/>
        <end position="31"/>
    </location>
</feature>
<feature type="transmembrane region" description="Helical" evidence="1">
    <location>
        <begin position="135"/>
        <end position="152"/>
    </location>
</feature>
<evidence type="ECO:0000256" key="1">
    <source>
        <dbReference type="SAM" id="Phobius"/>
    </source>
</evidence>
<dbReference type="EMBL" id="CP038013">
    <property type="protein sequence ID" value="QBQ07980.1"/>
    <property type="molecule type" value="Genomic_DNA"/>
</dbReference>
<accession>A0A4P7AK92</accession>
<dbReference type="KEGG" id="sgq:SGLAD_v1c07810"/>
<name>A0A4P7AK92_9MOLU</name>
<dbReference type="OrthoDB" id="388890at2"/>
<feature type="transmembrane region" description="Helical" evidence="1">
    <location>
        <begin position="168"/>
        <end position="187"/>
    </location>
</feature>
<evidence type="ECO:0000313" key="3">
    <source>
        <dbReference type="Proteomes" id="UP000294309"/>
    </source>
</evidence>
<reference evidence="2 3" key="1">
    <citation type="submission" date="2019-03" db="EMBL/GenBank/DDBJ databases">
        <title>Complete genome sequence of Spiroplasma gladiatoris TG-1 (DSM 22552).</title>
        <authorList>
            <person name="Lin Y.-C."/>
            <person name="Chou L."/>
            <person name="Kuo C.-H."/>
        </authorList>
    </citation>
    <scope>NUCLEOTIDE SEQUENCE [LARGE SCALE GENOMIC DNA]</scope>
    <source>
        <strain evidence="2 3">TG-1</strain>
    </source>
</reference>
<sequence>MKFKLPKKLEFAIYLWFAIIPMFCLILDTILSVTEPAPGPFADRTKDFDISVMSQSIYLSVWVCVLTTIYGTTSLIAFFKHQAMPEWVRKKNYITMVVTITFIQFLVYNLNLIYAKSSGKPTIGFNTWYNILKSVLEHMLTPIFMFAFYYVFPKNYVNDKDFIKKYSWLNFLVVTVYVTFAIVRAALELKYYPGIKTPQEGFNPFPYSELDWTKIGPGLFTLGIVGLFATIWVMGVFFNWTSNLVYNKVSKEVNNVKWNETFKK</sequence>
<dbReference type="Proteomes" id="UP000294309">
    <property type="component" value="Chromosome"/>
</dbReference>
<keyword evidence="1" id="KW-0472">Membrane</keyword>
<keyword evidence="1" id="KW-1133">Transmembrane helix</keyword>
<evidence type="ECO:0000313" key="2">
    <source>
        <dbReference type="EMBL" id="QBQ07980.1"/>
    </source>
</evidence>
<feature type="transmembrane region" description="Helical" evidence="1">
    <location>
        <begin position="57"/>
        <end position="81"/>
    </location>
</feature>
<feature type="transmembrane region" description="Helical" evidence="1">
    <location>
        <begin position="215"/>
        <end position="238"/>
    </location>
</feature>
<keyword evidence="3" id="KW-1185">Reference proteome</keyword>
<protein>
    <submittedName>
        <fullName evidence="2">Uncharacterized protein</fullName>
    </submittedName>
</protein>
<keyword evidence="1" id="KW-0812">Transmembrane</keyword>
<organism evidence="2 3">
    <name type="scientific">Spiroplasma gladiatoris</name>
    <dbReference type="NCBI Taxonomy" id="2143"/>
    <lineage>
        <taxon>Bacteria</taxon>
        <taxon>Bacillati</taxon>
        <taxon>Mycoplasmatota</taxon>
        <taxon>Mollicutes</taxon>
        <taxon>Entomoplasmatales</taxon>
        <taxon>Spiroplasmataceae</taxon>
        <taxon>Spiroplasma</taxon>
    </lineage>
</organism>
<gene>
    <name evidence="2" type="ORF">SGLAD_v1c07810</name>
</gene>
<proteinExistence type="predicted"/>
<dbReference type="RefSeq" id="WP_134297825.1">
    <property type="nucleotide sequence ID" value="NZ_CP038013.1"/>
</dbReference>